<gene>
    <name evidence="3" type="ORF">Fcan01_20939</name>
</gene>
<comment type="caution">
    <text evidence="3">The sequence shown here is derived from an EMBL/GenBank/DDBJ whole genome shotgun (WGS) entry which is preliminary data.</text>
</comment>
<keyword evidence="2" id="KW-1133">Transmembrane helix</keyword>
<sequence>MTWSGCTTKVQYSVLIGVILCAVSISSITVSPKFEGKRDHVGQIDAPPTLGQKTTPTASKFEPARHVLSKRQILPPLITPEMALLPQSLNLLASPLLKRYGYNRRRRYNNYYDDDDDSYEDSDEDYYYRNQYRNRPYPPPTIPIQYGYGQPW</sequence>
<feature type="transmembrane region" description="Helical" evidence="2">
    <location>
        <begin position="12"/>
        <end position="30"/>
    </location>
</feature>
<feature type="region of interest" description="Disordered" evidence="1">
    <location>
        <begin position="38"/>
        <end position="61"/>
    </location>
</feature>
<name>A0A226DGC6_FOLCA</name>
<evidence type="ECO:0000256" key="2">
    <source>
        <dbReference type="SAM" id="Phobius"/>
    </source>
</evidence>
<dbReference type="Proteomes" id="UP000198287">
    <property type="component" value="Unassembled WGS sequence"/>
</dbReference>
<evidence type="ECO:0000313" key="4">
    <source>
        <dbReference type="Proteomes" id="UP000198287"/>
    </source>
</evidence>
<organism evidence="3 4">
    <name type="scientific">Folsomia candida</name>
    <name type="common">Springtail</name>
    <dbReference type="NCBI Taxonomy" id="158441"/>
    <lineage>
        <taxon>Eukaryota</taxon>
        <taxon>Metazoa</taxon>
        <taxon>Ecdysozoa</taxon>
        <taxon>Arthropoda</taxon>
        <taxon>Hexapoda</taxon>
        <taxon>Collembola</taxon>
        <taxon>Entomobryomorpha</taxon>
        <taxon>Isotomoidea</taxon>
        <taxon>Isotomidae</taxon>
        <taxon>Proisotominae</taxon>
        <taxon>Folsomia</taxon>
    </lineage>
</organism>
<proteinExistence type="predicted"/>
<accession>A0A226DGC6</accession>
<keyword evidence="2" id="KW-0812">Transmembrane</keyword>
<evidence type="ECO:0000256" key="1">
    <source>
        <dbReference type="SAM" id="MobiDB-lite"/>
    </source>
</evidence>
<keyword evidence="4" id="KW-1185">Reference proteome</keyword>
<protein>
    <submittedName>
        <fullName evidence="3">Uncharacterized protein</fullName>
    </submittedName>
</protein>
<keyword evidence="2" id="KW-0472">Membrane</keyword>
<dbReference type="AlphaFoldDB" id="A0A226DGC6"/>
<dbReference type="EMBL" id="LNIX01000019">
    <property type="protein sequence ID" value="OXA44263.1"/>
    <property type="molecule type" value="Genomic_DNA"/>
</dbReference>
<reference evidence="3 4" key="1">
    <citation type="submission" date="2015-12" db="EMBL/GenBank/DDBJ databases">
        <title>The genome of Folsomia candida.</title>
        <authorList>
            <person name="Faddeeva A."/>
            <person name="Derks M.F."/>
            <person name="Anvar Y."/>
            <person name="Smit S."/>
            <person name="Van Straalen N."/>
            <person name="Roelofs D."/>
        </authorList>
    </citation>
    <scope>NUCLEOTIDE SEQUENCE [LARGE SCALE GENOMIC DNA]</scope>
    <source>
        <strain evidence="3 4">VU population</strain>
        <tissue evidence="3">Whole body</tissue>
    </source>
</reference>
<evidence type="ECO:0000313" key="3">
    <source>
        <dbReference type="EMBL" id="OXA44263.1"/>
    </source>
</evidence>